<evidence type="ECO:0000256" key="1">
    <source>
        <dbReference type="SAM" id="MobiDB-lite"/>
    </source>
</evidence>
<organism evidence="2 3">
    <name type="scientific">Aspergillus udagawae</name>
    <dbReference type="NCBI Taxonomy" id="91492"/>
    <lineage>
        <taxon>Eukaryota</taxon>
        <taxon>Fungi</taxon>
        <taxon>Dikarya</taxon>
        <taxon>Ascomycota</taxon>
        <taxon>Pezizomycotina</taxon>
        <taxon>Eurotiomycetes</taxon>
        <taxon>Eurotiomycetidae</taxon>
        <taxon>Eurotiales</taxon>
        <taxon>Aspergillaceae</taxon>
        <taxon>Aspergillus</taxon>
        <taxon>Aspergillus subgen. Fumigati</taxon>
    </lineage>
</organism>
<dbReference type="AlphaFoldDB" id="A0A8H3S6B9"/>
<proteinExistence type="predicted"/>
<dbReference type="EMBL" id="BLKC01000092">
    <property type="protein sequence ID" value="GFF51830.1"/>
    <property type="molecule type" value="Genomic_DNA"/>
</dbReference>
<sequence>MVDELHQHRRLRHADDPEAKKKRLKQAPDWCVEENIQRETDEETDHEAALVDRYIPFEGRHLDGGHLGIDLKAYKIMGYLLKAATGHVESK</sequence>
<name>A0A8H3S6B9_9EURO</name>
<protein>
    <submittedName>
        <fullName evidence="2">Uncharacterized protein</fullName>
    </submittedName>
</protein>
<gene>
    <name evidence="2" type="ORF">IFM46972_09388</name>
</gene>
<accession>A0A8H3S6B9</accession>
<dbReference type="Proteomes" id="UP000465221">
    <property type="component" value="Unassembled WGS sequence"/>
</dbReference>
<feature type="region of interest" description="Disordered" evidence="1">
    <location>
        <begin position="1"/>
        <end position="27"/>
    </location>
</feature>
<comment type="caution">
    <text evidence="2">The sequence shown here is derived from an EMBL/GenBank/DDBJ whole genome shotgun (WGS) entry which is preliminary data.</text>
</comment>
<evidence type="ECO:0000313" key="2">
    <source>
        <dbReference type="EMBL" id="GFF51830.1"/>
    </source>
</evidence>
<evidence type="ECO:0000313" key="3">
    <source>
        <dbReference type="Proteomes" id="UP000465221"/>
    </source>
</evidence>
<reference evidence="2 3" key="1">
    <citation type="submission" date="2020-01" db="EMBL/GenBank/DDBJ databases">
        <title>Draft genome sequence of Aspergillus udagawae IFM 46972.</title>
        <authorList>
            <person name="Takahashi H."/>
            <person name="Yaguchi T."/>
        </authorList>
    </citation>
    <scope>NUCLEOTIDE SEQUENCE [LARGE SCALE GENOMIC DNA]</scope>
    <source>
        <strain evidence="2 3">IFM 46972</strain>
    </source>
</reference>